<feature type="signal peptide" evidence="12">
    <location>
        <begin position="1"/>
        <end position="25"/>
    </location>
</feature>
<dbReference type="EMBL" id="BQKY01000008">
    <property type="protein sequence ID" value="GJN91379.1"/>
    <property type="molecule type" value="Genomic_DNA"/>
</dbReference>
<name>A0AAV5GN73_9BASI</name>
<accession>A0AAV5GN73</accession>
<reference evidence="13 14" key="1">
    <citation type="submission" date="2021-12" db="EMBL/GenBank/DDBJ databases">
        <title>High titer production of polyol ester of fatty acids by Rhodotorula paludigena BS15 towards product separation-free biomass refinery.</title>
        <authorList>
            <person name="Mano J."/>
            <person name="Ono H."/>
            <person name="Tanaka T."/>
            <person name="Naito K."/>
            <person name="Sushida H."/>
            <person name="Ike M."/>
            <person name="Tokuyasu K."/>
            <person name="Kitaoka M."/>
        </authorList>
    </citation>
    <scope>NUCLEOTIDE SEQUENCE [LARGE SCALE GENOMIC DNA]</scope>
    <source>
        <strain evidence="13 14">BS15</strain>
    </source>
</reference>
<keyword evidence="12" id="KW-0732">Signal</keyword>
<keyword evidence="4 11" id="KW-0812">Transmembrane</keyword>
<comment type="caution">
    <text evidence="13">The sequence shown here is derived from an EMBL/GenBank/DDBJ whole genome shotgun (WGS) entry which is preliminary data.</text>
</comment>
<dbReference type="AlphaFoldDB" id="A0AAV5GN73"/>
<evidence type="ECO:0000256" key="8">
    <source>
        <dbReference type="ARBA" id="ARBA00022989"/>
    </source>
</evidence>
<evidence type="ECO:0000256" key="9">
    <source>
        <dbReference type="ARBA" id="ARBA00023136"/>
    </source>
</evidence>
<evidence type="ECO:0000256" key="5">
    <source>
        <dbReference type="ARBA" id="ARBA00022824"/>
    </source>
</evidence>
<evidence type="ECO:0000256" key="4">
    <source>
        <dbReference type="ARBA" id="ARBA00022692"/>
    </source>
</evidence>
<sequence>MATGLSRTDHVTLCALVRLVDAALAAPPADPLARTRIDSARLPGASAQDATPATPDPLDVAFLKRLPDITPYAFPSSPDADPVSTTEDKENDAALADAKGKQPRRSTVADPPDDRPSSPSASAASSRAPTPSVPPSPSRRSGGTPLESLGPAAAAAGGMRQRARRKLAVGEEGDVPAYLAAKRNKGKARLEQEEVDEVERARRAREALLPSDAAPSAGEAGSSSASDLVSQHHAVQASLLSSLTSLSGALKSSASEFGDRLARDRDVLERAREQLEKNEVGMGAQQARLKDVRGKSRGTTCWTLALLAAVAVLWVLLFLLIKVTCCYRQFDTTPMG</sequence>
<comment type="subcellular location">
    <subcellularLocation>
        <location evidence="1">Endoplasmic reticulum membrane</location>
        <topology evidence="1">Single-pass type IV membrane protein</topology>
    </subcellularLocation>
</comment>
<keyword evidence="7" id="KW-0653">Protein transport</keyword>
<feature type="compositionally biased region" description="Low complexity" evidence="10">
    <location>
        <begin position="207"/>
        <end position="227"/>
    </location>
</feature>
<proteinExistence type="inferred from homology"/>
<keyword evidence="3" id="KW-0813">Transport</keyword>
<evidence type="ECO:0000313" key="14">
    <source>
        <dbReference type="Proteomes" id="UP001342314"/>
    </source>
</evidence>
<dbReference type="InterPro" id="IPR019150">
    <property type="entry name" value="Vesicle_transport_protein_Use1"/>
</dbReference>
<dbReference type="PANTHER" id="PTHR13050">
    <property type="entry name" value="USE1-LIKE PROTEIN"/>
    <property type="match status" value="1"/>
</dbReference>
<evidence type="ECO:0000256" key="11">
    <source>
        <dbReference type="SAM" id="Phobius"/>
    </source>
</evidence>
<evidence type="ECO:0000256" key="3">
    <source>
        <dbReference type="ARBA" id="ARBA00022448"/>
    </source>
</evidence>
<keyword evidence="5" id="KW-0256">Endoplasmic reticulum</keyword>
<feature type="compositionally biased region" description="Low complexity" evidence="10">
    <location>
        <begin position="117"/>
        <end position="130"/>
    </location>
</feature>
<dbReference type="Pfam" id="PF09753">
    <property type="entry name" value="Use1"/>
    <property type="match status" value="1"/>
</dbReference>
<dbReference type="GO" id="GO:0005789">
    <property type="term" value="C:endoplasmic reticulum membrane"/>
    <property type="evidence" value="ECO:0007669"/>
    <property type="project" value="UniProtKB-SubCell"/>
</dbReference>
<dbReference type="GO" id="GO:0005484">
    <property type="term" value="F:SNAP receptor activity"/>
    <property type="evidence" value="ECO:0007669"/>
    <property type="project" value="TreeGrafter"/>
</dbReference>
<feature type="region of interest" description="Disordered" evidence="10">
    <location>
        <begin position="73"/>
        <end position="169"/>
    </location>
</feature>
<dbReference type="GO" id="GO:0015031">
    <property type="term" value="P:protein transport"/>
    <property type="evidence" value="ECO:0007669"/>
    <property type="project" value="UniProtKB-KW"/>
</dbReference>
<organism evidence="13 14">
    <name type="scientific">Rhodotorula paludigena</name>
    <dbReference type="NCBI Taxonomy" id="86838"/>
    <lineage>
        <taxon>Eukaryota</taxon>
        <taxon>Fungi</taxon>
        <taxon>Dikarya</taxon>
        <taxon>Basidiomycota</taxon>
        <taxon>Pucciniomycotina</taxon>
        <taxon>Microbotryomycetes</taxon>
        <taxon>Sporidiobolales</taxon>
        <taxon>Sporidiobolaceae</taxon>
        <taxon>Rhodotorula</taxon>
    </lineage>
</organism>
<dbReference type="Proteomes" id="UP001342314">
    <property type="component" value="Unassembled WGS sequence"/>
</dbReference>
<protein>
    <submittedName>
        <fullName evidence="13">Uncharacterized protein</fullName>
    </submittedName>
</protein>
<comment type="similarity">
    <text evidence="2">Belongs to the USE1 family.</text>
</comment>
<dbReference type="GO" id="GO:0031201">
    <property type="term" value="C:SNARE complex"/>
    <property type="evidence" value="ECO:0007669"/>
    <property type="project" value="TreeGrafter"/>
</dbReference>
<feature type="transmembrane region" description="Helical" evidence="11">
    <location>
        <begin position="302"/>
        <end position="321"/>
    </location>
</feature>
<gene>
    <name evidence="13" type="ORF">Rhopal_004400-T1</name>
</gene>
<keyword evidence="6" id="KW-0931">ER-Golgi transport</keyword>
<keyword evidence="9 11" id="KW-0472">Membrane</keyword>
<evidence type="ECO:0000256" key="2">
    <source>
        <dbReference type="ARBA" id="ARBA00007891"/>
    </source>
</evidence>
<dbReference type="GO" id="GO:0006890">
    <property type="term" value="P:retrograde vesicle-mediated transport, Golgi to endoplasmic reticulum"/>
    <property type="evidence" value="ECO:0007669"/>
    <property type="project" value="TreeGrafter"/>
</dbReference>
<evidence type="ECO:0000256" key="1">
    <source>
        <dbReference type="ARBA" id="ARBA00004163"/>
    </source>
</evidence>
<keyword evidence="8 11" id="KW-1133">Transmembrane helix</keyword>
<keyword evidence="14" id="KW-1185">Reference proteome</keyword>
<evidence type="ECO:0000256" key="7">
    <source>
        <dbReference type="ARBA" id="ARBA00022927"/>
    </source>
</evidence>
<dbReference type="PANTHER" id="PTHR13050:SF7">
    <property type="entry name" value="VESICLE TRANSPORT PROTEIN USE1"/>
    <property type="match status" value="1"/>
</dbReference>
<evidence type="ECO:0000256" key="12">
    <source>
        <dbReference type="SAM" id="SignalP"/>
    </source>
</evidence>
<evidence type="ECO:0000256" key="6">
    <source>
        <dbReference type="ARBA" id="ARBA00022892"/>
    </source>
</evidence>
<feature type="region of interest" description="Disordered" evidence="10">
    <location>
        <begin position="207"/>
        <end position="228"/>
    </location>
</feature>
<feature type="chain" id="PRO_5043629938" evidence="12">
    <location>
        <begin position="26"/>
        <end position="336"/>
    </location>
</feature>
<evidence type="ECO:0000256" key="10">
    <source>
        <dbReference type="SAM" id="MobiDB-lite"/>
    </source>
</evidence>
<evidence type="ECO:0000313" key="13">
    <source>
        <dbReference type="EMBL" id="GJN91379.1"/>
    </source>
</evidence>